<protein>
    <recommendedName>
        <fullName evidence="4">Glycosyltransferase 2-like domain-containing protein</fullName>
    </recommendedName>
</protein>
<accession>A0A4V5P439</accession>
<sequence>MKVLFFVLSLIIFVHGLLIVASLLYFKDQKLKYLYKSSPVSKKNKEIEFYILLSVFNESKIIESTYKHFKEIVNVKNNIRCVFITTEKEKLVTGRNETKEILEQLIRNDNKFSLINYPYHKGNKPSQLNYALDQLEKDVINKNERDIYICQYDADSRPLKETFEELEEIINITNCNVIQQPTKFDENYNGLNLYLKLEACFQTRWAYGFERRNQMLSVNKYINKIFVPFAYTVGHGMVVKSDFLYNVGKYPSPNEDVPFGQKMILIGEPIYPTVTYDRGTIVETFKDLFYQSGNWIKAPLVSIKMYKEIRHYKKMSIYRSVMFFTKIAFDLLSWVQYIIYLFLCVVVSISEGSINYLIFGFFILWIESSYSVFYTHKYILKENSLKERLLLMIICPIRGLVRGLSLFSFLKQSLTGWYYDSGREITNTGIKKIK</sequence>
<reference evidence="2 3" key="1">
    <citation type="journal article" date="2011" name="J. Microbiol.">
        <title>Bacillus kyonggiensis sp. nov., isolated from soil of a lettuce field.</title>
        <authorList>
            <person name="Dong K."/>
            <person name="Lee S."/>
        </authorList>
    </citation>
    <scope>NUCLEOTIDE SEQUENCE [LARGE SCALE GENOMIC DNA]</scope>
    <source>
        <strain evidence="2 3">NB22</strain>
    </source>
</reference>
<dbReference type="OrthoDB" id="3873664at2"/>
<organism evidence="2 3">
    <name type="scientific">Robertmurraya kyonggiensis</name>
    <dbReference type="NCBI Taxonomy" id="1037680"/>
    <lineage>
        <taxon>Bacteria</taxon>
        <taxon>Bacillati</taxon>
        <taxon>Bacillota</taxon>
        <taxon>Bacilli</taxon>
        <taxon>Bacillales</taxon>
        <taxon>Bacillaceae</taxon>
        <taxon>Robertmurraya</taxon>
    </lineage>
</organism>
<gene>
    <name evidence="2" type="ORF">FA727_06070</name>
</gene>
<comment type="caution">
    <text evidence="2">The sequence shown here is derived from an EMBL/GenBank/DDBJ whole genome shotgun (WGS) entry which is preliminary data.</text>
</comment>
<dbReference type="Proteomes" id="UP000307756">
    <property type="component" value="Unassembled WGS sequence"/>
</dbReference>
<evidence type="ECO:0008006" key="4">
    <source>
        <dbReference type="Google" id="ProtNLM"/>
    </source>
</evidence>
<evidence type="ECO:0000313" key="2">
    <source>
        <dbReference type="EMBL" id="TKC19110.1"/>
    </source>
</evidence>
<dbReference type="SUPFAM" id="SSF53448">
    <property type="entry name" value="Nucleotide-diphospho-sugar transferases"/>
    <property type="match status" value="1"/>
</dbReference>
<name>A0A4V5P439_9BACI</name>
<feature type="transmembrane region" description="Helical" evidence="1">
    <location>
        <begin position="6"/>
        <end position="26"/>
    </location>
</feature>
<dbReference type="AlphaFoldDB" id="A0A4V5P439"/>
<keyword evidence="1" id="KW-0812">Transmembrane</keyword>
<feature type="transmembrane region" description="Helical" evidence="1">
    <location>
        <begin position="323"/>
        <end position="350"/>
    </location>
</feature>
<dbReference type="InterPro" id="IPR029044">
    <property type="entry name" value="Nucleotide-diphossugar_trans"/>
</dbReference>
<feature type="transmembrane region" description="Helical" evidence="1">
    <location>
        <begin position="356"/>
        <end position="376"/>
    </location>
</feature>
<dbReference type="Gene3D" id="3.90.550.10">
    <property type="entry name" value="Spore Coat Polysaccharide Biosynthesis Protein SpsA, Chain A"/>
    <property type="match status" value="1"/>
</dbReference>
<dbReference type="EMBL" id="SWBM01000001">
    <property type="protein sequence ID" value="TKC19110.1"/>
    <property type="molecule type" value="Genomic_DNA"/>
</dbReference>
<proteinExistence type="predicted"/>
<keyword evidence="1" id="KW-1133">Transmembrane helix</keyword>
<keyword evidence="1" id="KW-0472">Membrane</keyword>
<evidence type="ECO:0000313" key="3">
    <source>
        <dbReference type="Proteomes" id="UP000307756"/>
    </source>
</evidence>
<dbReference type="RefSeq" id="WP_136829936.1">
    <property type="nucleotide sequence ID" value="NZ_SWBM01000001.1"/>
</dbReference>
<keyword evidence="3" id="KW-1185">Reference proteome</keyword>
<evidence type="ECO:0000256" key="1">
    <source>
        <dbReference type="SAM" id="Phobius"/>
    </source>
</evidence>